<keyword evidence="1" id="KW-0732">Signal</keyword>
<accession>A0A934TR06</accession>
<feature type="chain" id="PRO_5037830372" evidence="1">
    <location>
        <begin position="43"/>
        <end position="266"/>
    </location>
</feature>
<feature type="signal peptide" evidence="1">
    <location>
        <begin position="1"/>
        <end position="42"/>
    </location>
</feature>
<organism evidence="2 3">
    <name type="scientific">Ramlibacter ginsenosidimutans</name>
    <dbReference type="NCBI Taxonomy" id="502333"/>
    <lineage>
        <taxon>Bacteria</taxon>
        <taxon>Pseudomonadati</taxon>
        <taxon>Pseudomonadota</taxon>
        <taxon>Betaproteobacteria</taxon>
        <taxon>Burkholderiales</taxon>
        <taxon>Comamonadaceae</taxon>
        <taxon>Ramlibacter</taxon>
    </lineage>
</organism>
<comment type="caution">
    <text evidence="2">The sequence shown here is derived from an EMBL/GenBank/DDBJ whole genome shotgun (WGS) entry which is preliminary data.</text>
</comment>
<proteinExistence type="predicted"/>
<reference evidence="2" key="1">
    <citation type="journal article" date="2012" name="J. Microbiol. Biotechnol.">
        <title>Ramlibacter ginsenosidimutans sp. nov., with ginsenoside-converting activity.</title>
        <authorList>
            <person name="Wang L."/>
            <person name="An D.S."/>
            <person name="Kim S.G."/>
            <person name="Jin F.X."/>
            <person name="Kim S.C."/>
            <person name="Lee S.T."/>
            <person name="Im W.T."/>
        </authorList>
    </citation>
    <scope>NUCLEOTIDE SEQUENCE</scope>
    <source>
        <strain evidence="2">KACC 17527</strain>
    </source>
</reference>
<evidence type="ECO:0000313" key="2">
    <source>
        <dbReference type="EMBL" id="MBK6005515.1"/>
    </source>
</evidence>
<dbReference type="NCBIfam" id="TIGR02001">
    <property type="entry name" value="gcw_chp"/>
    <property type="match status" value="1"/>
</dbReference>
<dbReference type="Pfam" id="PF09694">
    <property type="entry name" value="Gcw_chp"/>
    <property type="match status" value="1"/>
</dbReference>
<protein>
    <submittedName>
        <fullName evidence="2">Uncharacterized protein</fullName>
    </submittedName>
</protein>
<dbReference type="InterPro" id="IPR010239">
    <property type="entry name" value="CHP02001"/>
</dbReference>
<dbReference type="AlphaFoldDB" id="A0A934TR06"/>
<evidence type="ECO:0000313" key="3">
    <source>
        <dbReference type="Proteomes" id="UP000630528"/>
    </source>
</evidence>
<dbReference type="EMBL" id="JAEPWM010000001">
    <property type="protein sequence ID" value="MBK6005515.1"/>
    <property type="molecule type" value="Genomic_DNA"/>
</dbReference>
<gene>
    <name evidence="2" type="ORF">JJB11_05375</name>
</gene>
<name>A0A934TR06_9BURK</name>
<reference evidence="2" key="2">
    <citation type="submission" date="2021-01" db="EMBL/GenBank/DDBJ databases">
        <authorList>
            <person name="Kang M."/>
        </authorList>
    </citation>
    <scope>NUCLEOTIDE SEQUENCE</scope>
    <source>
        <strain evidence="2">KACC 17527</strain>
    </source>
</reference>
<sequence>MARLLLIKPAASFSNKRTEHLVKKLKLVVLLSSLAASGVAMAQAEAPKAPEPDYTLAYNIGAVTDYRYRGISQSRGRPALQGGIDFAHKTGFYVGTWASTIQWVKDAGGSSDAEVDIYGGYKFTGGPIGFDVGVLRYLYPNADISPSPFTTEIYVAGTWGPATLKYSHAVTNLFGFADSKNSYYVDLSAAFELPWWGLTFNPHIGRQNVENNSSSSYTDWSLGLGKDFGNGFSASLAYVDTNTSNYVGAGKNLGKATAVLGVKYSF</sequence>
<keyword evidence="3" id="KW-1185">Reference proteome</keyword>
<dbReference type="Proteomes" id="UP000630528">
    <property type="component" value="Unassembled WGS sequence"/>
</dbReference>
<evidence type="ECO:0000256" key="1">
    <source>
        <dbReference type="SAM" id="SignalP"/>
    </source>
</evidence>